<dbReference type="Proteomes" id="UP000535406">
    <property type="component" value="Unassembled WGS sequence"/>
</dbReference>
<name>A0A7W8DSL5_9HYPH</name>
<dbReference type="RefSeq" id="WP_184139953.1">
    <property type="nucleotide sequence ID" value="NZ_JACHIK010000001.1"/>
</dbReference>
<proteinExistence type="predicted"/>
<dbReference type="AlphaFoldDB" id="A0A7W8DSL5"/>
<organism evidence="1 2">
    <name type="scientific">Shinella fusca</name>
    <dbReference type="NCBI Taxonomy" id="544480"/>
    <lineage>
        <taxon>Bacteria</taxon>
        <taxon>Pseudomonadati</taxon>
        <taxon>Pseudomonadota</taxon>
        <taxon>Alphaproteobacteria</taxon>
        <taxon>Hyphomicrobiales</taxon>
        <taxon>Rhizobiaceae</taxon>
        <taxon>Shinella</taxon>
    </lineage>
</organism>
<evidence type="ECO:0000313" key="1">
    <source>
        <dbReference type="EMBL" id="MBB5040818.1"/>
    </source>
</evidence>
<accession>A0A7W8DSL5</accession>
<reference evidence="1 2" key="1">
    <citation type="submission" date="2020-08" db="EMBL/GenBank/DDBJ databases">
        <title>Genomic Encyclopedia of Type Strains, Phase IV (KMG-IV): sequencing the most valuable type-strain genomes for metagenomic binning, comparative biology and taxonomic classification.</title>
        <authorList>
            <person name="Goeker M."/>
        </authorList>
    </citation>
    <scope>NUCLEOTIDE SEQUENCE [LARGE SCALE GENOMIC DNA]</scope>
    <source>
        <strain evidence="1 2">DSM 21319</strain>
    </source>
</reference>
<keyword evidence="2" id="KW-1185">Reference proteome</keyword>
<comment type="caution">
    <text evidence="1">The sequence shown here is derived from an EMBL/GenBank/DDBJ whole genome shotgun (WGS) entry which is preliminary data.</text>
</comment>
<dbReference type="EMBL" id="JACHIK010000001">
    <property type="protein sequence ID" value="MBB5040818.1"/>
    <property type="molecule type" value="Genomic_DNA"/>
</dbReference>
<evidence type="ECO:0000313" key="2">
    <source>
        <dbReference type="Proteomes" id="UP000535406"/>
    </source>
</evidence>
<gene>
    <name evidence="1" type="ORF">HNQ66_000196</name>
</gene>
<protein>
    <submittedName>
        <fullName evidence="1">Uncharacterized protein</fullName>
    </submittedName>
</protein>
<sequence>MARRGRKAKLGGIDLAAVGHSQAKPELSEIDNPLYNRAHDGETWNPKKIMGVKNMKESALVVLEQRRLIDEAQVKAGERFRRIWEALGGAGAGSFDYSREPVDGGGPRSALSDRQIQAGIDLADCRRVLGIGYDVMVKVAGEGRAVADLAQSKNLQRAYVEMLKQGLTALAVHFGYENRGKLRKIA</sequence>